<dbReference type="Proteomes" id="UP001223586">
    <property type="component" value="Unassembled WGS sequence"/>
</dbReference>
<proteinExistence type="predicted"/>
<feature type="chain" id="PRO_5046942761" evidence="1">
    <location>
        <begin position="25"/>
        <end position="170"/>
    </location>
</feature>
<evidence type="ECO:0000313" key="3">
    <source>
        <dbReference type="Proteomes" id="UP001223586"/>
    </source>
</evidence>
<keyword evidence="3" id="KW-1185">Reference proteome</keyword>
<protein>
    <submittedName>
        <fullName evidence="2">Uncharacterized protein</fullName>
    </submittedName>
</protein>
<dbReference type="RefSeq" id="WP_307232799.1">
    <property type="nucleotide sequence ID" value="NZ_JAUSTT010000035.1"/>
</dbReference>
<gene>
    <name evidence="2" type="ORF">J2S08_004091</name>
</gene>
<comment type="caution">
    <text evidence="2">The sequence shown here is derived from an EMBL/GenBank/DDBJ whole genome shotgun (WGS) entry which is preliminary data.</text>
</comment>
<evidence type="ECO:0000313" key="2">
    <source>
        <dbReference type="EMBL" id="MDQ0178188.1"/>
    </source>
</evidence>
<organism evidence="2 3">
    <name type="scientific">Bacillus chungangensis</name>
    <dbReference type="NCBI Taxonomy" id="587633"/>
    <lineage>
        <taxon>Bacteria</taxon>
        <taxon>Bacillati</taxon>
        <taxon>Bacillota</taxon>
        <taxon>Bacilli</taxon>
        <taxon>Bacillales</taxon>
        <taxon>Bacillaceae</taxon>
        <taxon>Bacillus</taxon>
    </lineage>
</organism>
<keyword evidence="1" id="KW-0732">Signal</keyword>
<sequence>MKKFIVITLLFSGFFLLNGEKALAGCYERGETVIDNDHNGIDSSDNRYIGTWQYQTGGRSFRGDHRFAPIQDKNISYTWYFGRCDQYNATLYVYLWDSSFTNPKAEYVMTNDQFKNSSFFINQQNAPGGWSKVGTSAYKGVNSVSVQQPFPSEIRTGGTGADGAKLIYHK</sequence>
<dbReference type="EMBL" id="JAUSTT010000035">
    <property type="protein sequence ID" value="MDQ0178188.1"/>
    <property type="molecule type" value="Genomic_DNA"/>
</dbReference>
<accession>A0ABT9WYK1</accession>
<name>A0ABT9WYK1_9BACI</name>
<feature type="signal peptide" evidence="1">
    <location>
        <begin position="1"/>
        <end position="24"/>
    </location>
</feature>
<evidence type="ECO:0000256" key="1">
    <source>
        <dbReference type="SAM" id="SignalP"/>
    </source>
</evidence>
<reference evidence="2 3" key="1">
    <citation type="submission" date="2023-07" db="EMBL/GenBank/DDBJ databases">
        <title>Genomic Encyclopedia of Type Strains, Phase IV (KMG-IV): sequencing the most valuable type-strain genomes for metagenomic binning, comparative biology and taxonomic classification.</title>
        <authorList>
            <person name="Goeker M."/>
        </authorList>
    </citation>
    <scope>NUCLEOTIDE SEQUENCE [LARGE SCALE GENOMIC DNA]</scope>
    <source>
        <strain evidence="2 3">DSM 23837</strain>
    </source>
</reference>